<evidence type="ECO:0008006" key="4">
    <source>
        <dbReference type="Google" id="ProtNLM"/>
    </source>
</evidence>
<dbReference type="AlphaFoldDB" id="A0A5J4YNI0"/>
<evidence type="ECO:0000256" key="1">
    <source>
        <dbReference type="SAM" id="Phobius"/>
    </source>
</evidence>
<keyword evidence="3" id="KW-1185">Reference proteome</keyword>
<dbReference type="InterPro" id="IPR037997">
    <property type="entry name" value="Dgk1-like"/>
</dbReference>
<feature type="transmembrane region" description="Helical" evidence="1">
    <location>
        <begin position="6"/>
        <end position="27"/>
    </location>
</feature>
<gene>
    <name evidence="2" type="ORF">FVE85_9120</name>
</gene>
<dbReference type="EMBL" id="VRMN01000008">
    <property type="protein sequence ID" value="KAA8492848.1"/>
    <property type="molecule type" value="Genomic_DNA"/>
</dbReference>
<accession>A0A5J4YNI0</accession>
<dbReference type="PANTHER" id="PTHR31303:SF1">
    <property type="entry name" value="CTP-DEPENDENT DIACYLGLYCEROL KINASE 1"/>
    <property type="match status" value="1"/>
</dbReference>
<dbReference type="PANTHER" id="PTHR31303">
    <property type="entry name" value="CTP-DEPENDENT DIACYLGLYCEROL KINASE 1"/>
    <property type="match status" value="1"/>
</dbReference>
<keyword evidence="1" id="KW-0812">Transmembrane</keyword>
<comment type="caution">
    <text evidence="2">The sequence shown here is derived from an EMBL/GenBank/DDBJ whole genome shotgun (WGS) entry which is preliminary data.</text>
</comment>
<keyword evidence="1" id="KW-1133">Transmembrane helix</keyword>
<sequence length="248" mass="27154">MESVTWQQVVVPLLVHIALSACMVLSAEAMSKRRGSRGAKLHPQFVRKYMHIFASLQPLALMYFGVRRVVLVGLMIFVLLCNCYLFFFTRMDSLDDGEVKTHQPPENARGKSSPGTAGVVYFPVALLFSFWVMDDAIESRNTFIGVSMVLTLSLADGLAAIAGTLCARFTPAYRAPVGRGTKTLVGSVVCFCLSAIAILLASFWTKQRVSLVQLLLVSLASMLAEGTFSLGLDNLTQPLAVYLTLHRL</sequence>
<feature type="transmembrane region" description="Helical" evidence="1">
    <location>
        <begin position="72"/>
        <end position="91"/>
    </location>
</feature>
<dbReference type="GO" id="GO:0004143">
    <property type="term" value="F:ATP-dependent diacylglycerol kinase activity"/>
    <property type="evidence" value="ECO:0007669"/>
    <property type="project" value="InterPro"/>
</dbReference>
<keyword evidence="1" id="KW-0472">Membrane</keyword>
<feature type="transmembrane region" description="Helical" evidence="1">
    <location>
        <begin position="211"/>
        <end position="232"/>
    </location>
</feature>
<feature type="transmembrane region" description="Helical" evidence="1">
    <location>
        <begin position="184"/>
        <end position="205"/>
    </location>
</feature>
<organism evidence="2 3">
    <name type="scientific">Porphyridium purpureum</name>
    <name type="common">Red alga</name>
    <name type="synonym">Porphyridium cruentum</name>
    <dbReference type="NCBI Taxonomy" id="35688"/>
    <lineage>
        <taxon>Eukaryota</taxon>
        <taxon>Rhodophyta</taxon>
        <taxon>Bangiophyceae</taxon>
        <taxon>Porphyridiales</taxon>
        <taxon>Porphyridiaceae</taxon>
        <taxon>Porphyridium</taxon>
    </lineage>
</organism>
<reference evidence="3" key="1">
    <citation type="journal article" date="2019" name="Nat. Commun.">
        <title>Expansion of phycobilisome linker gene families in mesophilic red algae.</title>
        <authorList>
            <person name="Lee J."/>
            <person name="Kim D."/>
            <person name="Bhattacharya D."/>
            <person name="Yoon H.S."/>
        </authorList>
    </citation>
    <scope>NUCLEOTIDE SEQUENCE [LARGE SCALE GENOMIC DNA]</scope>
    <source>
        <strain evidence="3">CCMP 1328</strain>
    </source>
</reference>
<evidence type="ECO:0000313" key="3">
    <source>
        <dbReference type="Proteomes" id="UP000324585"/>
    </source>
</evidence>
<feature type="transmembrane region" description="Helical" evidence="1">
    <location>
        <begin position="143"/>
        <end position="163"/>
    </location>
</feature>
<feature type="transmembrane region" description="Helical" evidence="1">
    <location>
        <begin position="112"/>
        <end position="131"/>
    </location>
</feature>
<dbReference type="Proteomes" id="UP000324585">
    <property type="component" value="Unassembled WGS sequence"/>
</dbReference>
<evidence type="ECO:0000313" key="2">
    <source>
        <dbReference type="EMBL" id="KAA8492848.1"/>
    </source>
</evidence>
<proteinExistence type="predicted"/>
<name>A0A5J4YNI0_PORPP</name>
<protein>
    <recommendedName>
        <fullName evidence="4">Dolichol kinase</fullName>
    </recommendedName>
</protein>